<feature type="transmembrane region" description="Helical" evidence="1">
    <location>
        <begin position="49"/>
        <end position="69"/>
    </location>
</feature>
<dbReference type="EMBL" id="LAIR01000002">
    <property type="protein sequence ID" value="KNX39021.1"/>
    <property type="molecule type" value="Genomic_DNA"/>
</dbReference>
<feature type="transmembrane region" description="Helical" evidence="1">
    <location>
        <begin position="21"/>
        <end position="43"/>
    </location>
</feature>
<evidence type="ECO:0000313" key="3">
    <source>
        <dbReference type="Proteomes" id="UP000037397"/>
    </source>
</evidence>
<keyword evidence="1" id="KW-0472">Membrane</keyword>
<sequence length="202" mass="21264">MNPNRLAALYSDPARERRLGVRFALGAVVLAALAALAVVGMVAGGFRLGLVPVVLVCGVGALMFALLAVNNLILARQTGEDLLTLAVEKDGIVGPGQVRADWDEITGVELRTHGRARRADAGHTPREVVVRVRDHGGLLARTDPDQHHLLDREPDGSGKMATGLGAATDPEVSALVDVLRAELARRAIPFDEGRPTPSGARA</sequence>
<reference evidence="3" key="1">
    <citation type="submission" date="2015-03" db="EMBL/GenBank/DDBJ databases">
        <title>Luteipulveratus halotolerans sp. nov., a novel actinobacterium (Dermacoccaceae) from Sarawak, Malaysia.</title>
        <authorList>
            <person name="Juboi H."/>
            <person name="Basik A."/>
            <person name="Shamsul S.S."/>
            <person name="Arnold P."/>
            <person name="Schmitt E.K."/>
            <person name="Sanglier J.-J."/>
            <person name="Yeo T."/>
        </authorList>
    </citation>
    <scope>NUCLEOTIDE SEQUENCE [LARGE SCALE GENOMIC DNA]</scope>
    <source>
        <strain evidence="3">C296001</strain>
    </source>
</reference>
<protein>
    <recommendedName>
        <fullName evidence="4">PH domain-containing protein</fullName>
    </recommendedName>
</protein>
<gene>
    <name evidence="2" type="ORF">VV01_20830</name>
</gene>
<keyword evidence="1" id="KW-0812">Transmembrane</keyword>
<dbReference type="RefSeq" id="WP_050671566.1">
    <property type="nucleotide sequence ID" value="NZ_LAIR01000002.1"/>
</dbReference>
<evidence type="ECO:0000256" key="1">
    <source>
        <dbReference type="SAM" id="Phobius"/>
    </source>
</evidence>
<keyword evidence="1" id="KW-1133">Transmembrane helix</keyword>
<evidence type="ECO:0008006" key="4">
    <source>
        <dbReference type="Google" id="ProtNLM"/>
    </source>
</evidence>
<dbReference type="Proteomes" id="UP000037397">
    <property type="component" value="Unassembled WGS sequence"/>
</dbReference>
<dbReference type="OrthoDB" id="5193364at2"/>
<organism evidence="2 3">
    <name type="scientific">Luteipulveratus halotolerans</name>
    <dbReference type="NCBI Taxonomy" id="1631356"/>
    <lineage>
        <taxon>Bacteria</taxon>
        <taxon>Bacillati</taxon>
        <taxon>Actinomycetota</taxon>
        <taxon>Actinomycetes</taxon>
        <taxon>Micrococcales</taxon>
        <taxon>Dermacoccaceae</taxon>
        <taxon>Luteipulveratus</taxon>
    </lineage>
</organism>
<dbReference type="AlphaFoldDB" id="A0A0L6CMK9"/>
<name>A0A0L6CMK9_9MICO</name>
<comment type="caution">
    <text evidence="2">The sequence shown here is derived from an EMBL/GenBank/DDBJ whole genome shotgun (WGS) entry which is preliminary data.</text>
</comment>
<evidence type="ECO:0000313" key="2">
    <source>
        <dbReference type="EMBL" id="KNX39021.1"/>
    </source>
</evidence>
<accession>A0A0L6CMK9</accession>
<proteinExistence type="predicted"/>
<keyword evidence="3" id="KW-1185">Reference proteome</keyword>